<dbReference type="SUPFAM" id="SSF111384">
    <property type="entry name" value="OmpH-like"/>
    <property type="match status" value="1"/>
</dbReference>
<proteinExistence type="inferred from homology"/>
<feature type="coiled-coil region" evidence="3">
    <location>
        <begin position="62"/>
        <end position="130"/>
    </location>
</feature>
<dbReference type="PANTHER" id="PTHR35089">
    <property type="entry name" value="CHAPERONE PROTEIN SKP"/>
    <property type="match status" value="1"/>
</dbReference>
<accession>X7FDA7</accession>
<feature type="signal peptide" evidence="4">
    <location>
        <begin position="1"/>
        <end position="23"/>
    </location>
</feature>
<sequence>MMRRLRAIALALAFAGAPFAAGAQEGAQAPVVRSAILTVETERLFAESAFGMRVEREIEEAGQALASENREIEAELTAEEQRLTEQRASMDPAAFRAAADAFDVRVQELRQQQDAKARALSQRTEQARRRFLSAVQPVLADIMREAGAAVILERRAVLVSLDATDITGLAIERIDAAIGDGSDLEPLDDE</sequence>
<keyword evidence="2 4" id="KW-0732">Signal</keyword>
<dbReference type="Pfam" id="PF03938">
    <property type="entry name" value="OmpH"/>
    <property type="match status" value="1"/>
</dbReference>
<evidence type="ECO:0000256" key="4">
    <source>
        <dbReference type="SAM" id="SignalP"/>
    </source>
</evidence>
<evidence type="ECO:0000313" key="5">
    <source>
        <dbReference type="EMBL" id="ETX30748.1"/>
    </source>
</evidence>
<keyword evidence="3" id="KW-0175">Coiled coil</keyword>
<dbReference type="GO" id="GO:0051082">
    <property type="term" value="F:unfolded protein binding"/>
    <property type="evidence" value="ECO:0007669"/>
    <property type="project" value="InterPro"/>
</dbReference>
<reference evidence="5 6" key="1">
    <citation type="submission" date="2014-01" db="EMBL/GenBank/DDBJ databases">
        <title>Roseivivax isoporae LMG 25204 Genome Sequencing.</title>
        <authorList>
            <person name="Lai Q."/>
            <person name="Li G."/>
            <person name="Shao Z."/>
        </authorList>
    </citation>
    <scope>NUCLEOTIDE SEQUENCE [LARGE SCALE GENOMIC DNA]</scope>
    <source>
        <strain evidence="5 6">LMG 25204</strain>
    </source>
</reference>
<comment type="similarity">
    <text evidence="1">Belongs to the Skp family.</text>
</comment>
<evidence type="ECO:0000313" key="6">
    <source>
        <dbReference type="Proteomes" id="UP000023430"/>
    </source>
</evidence>
<gene>
    <name evidence="5" type="ORF">RISW2_08045</name>
</gene>
<dbReference type="Proteomes" id="UP000023430">
    <property type="component" value="Unassembled WGS sequence"/>
</dbReference>
<evidence type="ECO:0000256" key="2">
    <source>
        <dbReference type="ARBA" id="ARBA00022729"/>
    </source>
</evidence>
<evidence type="ECO:0000256" key="3">
    <source>
        <dbReference type="SAM" id="Coils"/>
    </source>
</evidence>
<dbReference type="Gene3D" id="3.30.910.20">
    <property type="entry name" value="Skp domain"/>
    <property type="match status" value="1"/>
</dbReference>
<dbReference type="InterPro" id="IPR024930">
    <property type="entry name" value="Skp_dom_sf"/>
</dbReference>
<dbReference type="STRING" id="1449351.RISW2_08045"/>
<dbReference type="EMBL" id="JAME01000002">
    <property type="protein sequence ID" value="ETX30748.1"/>
    <property type="molecule type" value="Genomic_DNA"/>
</dbReference>
<protein>
    <submittedName>
        <fullName evidence="5">Outer membrane chaperone Skp (OmpH)</fullName>
    </submittedName>
</protein>
<name>X7FDA7_9RHOB</name>
<comment type="caution">
    <text evidence="5">The sequence shown here is derived from an EMBL/GenBank/DDBJ whole genome shotgun (WGS) entry which is preliminary data.</text>
</comment>
<dbReference type="eggNOG" id="COG2825">
    <property type="taxonomic scope" value="Bacteria"/>
</dbReference>
<organism evidence="5 6">
    <name type="scientific">Roseivivax isoporae LMG 25204</name>
    <dbReference type="NCBI Taxonomy" id="1449351"/>
    <lineage>
        <taxon>Bacteria</taxon>
        <taxon>Pseudomonadati</taxon>
        <taxon>Pseudomonadota</taxon>
        <taxon>Alphaproteobacteria</taxon>
        <taxon>Rhodobacterales</taxon>
        <taxon>Roseobacteraceae</taxon>
        <taxon>Roseivivax</taxon>
    </lineage>
</organism>
<feature type="chain" id="PRO_5004978181" evidence="4">
    <location>
        <begin position="24"/>
        <end position="190"/>
    </location>
</feature>
<dbReference type="InterPro" id="IPR005632">
    <property type="entry name" value="Chaperone_Skp"/>
</dbReference>
<keyword evidence="6" id="KW-1185">Reference proteome</keyword>
<dbReference type="GO" id="GO:0005829">
    <property type="term" value="C:cytosol"/>
    <property type="evidence" value="ECO:0007669"/>
    <property type="project" value="TreeGrafter"/>
</dbReference>
<dbReference type="PANTHER" id="PTHR35089:SF1">
    <property type="entry name" value="CHAPERONE PROTEIN SKP"/>
    <property type="match status" value="1"/>
</dbReference>
<dbReference type="SMART" id="SM00935">
    <property type="entry name" value="OmpH"/>
    <property type="match status" value="1"/>
</dbReference>
<evidence type="ECO:0000256" key="1">
    <source>
        <dbReference type="ARBA" id="ARBA00009091"/>
    </source>
</evidence>
<dbReference type="GO" id="GO:0050821">
    <property type="term" value="P:protein stabilization"/>
    <property type="evidence" value="ECO:0007669"/>
    <property type="project" value="TreeGrafter"/>
</dbReference>
<dbReference type="AlphaFoldDB" id="X7FDA7"/>